<dbReference type="Gene3D" id="3.30.559.10">
    <property type="entry name" value="Chloramphenicol acetyltransferase-like domain"/>
    <property type="match status" value="2"/>
</dbReference>
<reference evidence="1" key="1">
    <citation type="submission" date="2022-11" db="EMBL/GenBank/DDBJ databases">
        <authorList>
            <person name="Petersen C."/>
        </authorList>
    </citation>
    <scope>NUCLEOTIDE SEQUENCE</scope>
    <source>
        <strain evidence="1">IBT 34128</strain>
    </source>
</reference>
<sequence length="439" mass="49605">MKPAALDLGRPRFLEFNLTVVVKSKPSPLDFQFAADTLASQWPALALRMNPLKNKFIEPKMPEDLSDIWQGRELDRNLGDIIDVPLQGDSPRIFDSEALQKSVHFAFGFVESIKQRVLTIRTVFLRDSCVIGFRFLHPLCDARGAHRIVQAYLTLLRGDRLTHTIHSRPSLMLKPEVLKKCVAMTTPREVATSHHEVSQRTWPGFLQGFGKQLVRNICHRSSRRVSKTLLVPADQMQRWIRDAEDKGIKVTEHDLLVAFIYQASLDPTIEQAFGLSLNIAAQLQPDAEFFNPWFTVPITDYINPTSHIGLTPSLLELAITIRRTLNEAREPECIAQIIDQHRSLNDMPTAPKLQGSRAAQTLVSSWSEIPLYDLDIQGENPLFVHGSVDYCGALGETGWKLDDQVVTWKAKSFGDSDGGYWIHANLPDAVWRRMVQNLG</sequence>
<name>A0A9W9EN50_9EURO</name>
<dbReference type="EMBL" id="JAPMSZ010000011">
    <property type="protein sequence ID" value="KAJ5084731.1"/>
    <property type="molecule type" value="Genomic_DNA"/>
</dbReference>
<accession>A0A9W9EN50</accession>
<keyword evidence="2" id="KW-1185">Reference proteome</keyword>
<dbReference type="InterPro" id="IPR023213">
    <property type="entry name" value="CAT-like_dom_sf"/>
</dbReference>
<organism evidence="1 2">
    <name type="scientific">Penicillium alfredii</name>
    <dbReference type="NCBI Taxonomy" id="1506179"/>
    <lineage>
        <taxon>Eukaryota</taxon>
        <taxon>Fungi</taxon>
        <taxon>Dikarya</taxon>
        <taxon>Ascomycota</taxon>
        <taxon>Pezizomycotina</taxon>
        <taxon>Eurotiomycetes</taxon>
        <taxon>Eurotiomycetidae</taxon>
        <taxon>Eurotiales</taxon>
        <taxon>Aspergillaceae</taxon>
        <taxon>Penicillium</taxon>
    </lineage>
</organism>
<protein>
    <submittedName>
        <fullName evidence="1">Uncharacterized protein</fullName>
    </submittedName>
</protein>
<dbReference type="AlphaFoldDB" id="A0A9W9EN50"/>
<evidence type="ECO:0000313" key="2">
    <source>
        <dbReference type="Proteomes" id="UP001141434"/>
    </source>
</evidence>
<dbReference type="OrthoDB" id="4432909at2759"/>
<reference evidence="1" key="2">
    <citation type="journal article" date="2023" name="IMA Fungus">
        <title>Comparative genomic study of the Penicillium genus elucidates a diverse pangenome and 15 lateral gene transfer events.</title>
        <authorList>
            <person name="Petersen C."/>
            <person name="Sorensen T."/>
            <person name="Nielsen M.R."/>
            <person name="Sondergaard T.E."/>
            <person name="Sorensen J.L."/>
            <person name="Fitzpatrick D.A."/>
            <person name="Frisvad J.C."/>
            <person name="Nielsen K.L."/>
        </authorList>
    </citation>
    <scope>NUCLEOTIDE SEQUENCE</scope>
    <source>
        <strain evidence="1">IBT 34128</strain>
    </source>
</reference>
<dbReference type="RefSeq" id="XP_056508128.1">
    <property type="nucleotide sequence ID" value="XM_056659835.1"/>
</dbReference>
<gene>
    <name evidence="1" type="ORF">NUU61_009310</name>
</gene>
<dbReference type="Proteomes" id="UP001141434">
    <property type="component" value="Unassembled WGS sequence"/>
</dbReference>
<comment type="caution">
    <text evidence="1">The sequence shown here is derived from an EMBL/GenBank/DDBJ whole genome shotgun (WGS) entry which is preliminary data.</text>
</comment>
<proteinExistence type="predicted"/>
<evidence type="ECO:0000313" key="1">
    <source>
        <dbReference type="EMBL" id="KAJ5084731.1"/>
    </source>
</evidence>
<dbReference type="GeneID" id="81399004"/>